<gene>
    <name evidence="1" type="ORF">AXX12_01855</name>
</gene>
<protein>
    <submittedName>
        <fullName evidence="1">Uncharacterized protein</fullName>
    </submittedName>
</protein>
<dbReference type="Proteomes" id="UP000076268">
    <property type="component" value="Unassembled WGS sequence"/>
</dbReference>
<dbReference type="AlphaFoldDB" id="A0A154BSD7"/>
<keyword evidence="2" id="KW-1185">Reference proteome</keyword>
<sequence>MDAKYPHWYCDDEKSPVCDYDGKEMMFDDCTNYNMQPLQTETLKDRIMCMLGNEVMLSVDARICRRETFCGTLCYVGCDFIIVNVCLRGKSASMHIPLRMLRFIAPFRGHRSWF</sequence>
<reference evidence="1 2" key="1">
    <citation type="submission" date="2016-02" db="EMBL/GenBank/DDBJ databases">
        <title>Anaerosporomusa subterraneum gen. nov., sp. nov., a spore-forming obligate anaerobe isolated from saprolite.</title>
        <authorList>
            <person name="Choi J.K."/>
            <person name="Shah M."/>
            <person name="Yee N."/>
        </authorList>
    </citation>
    <scope>NUCLEOTIDE SEQUENCE [LARGE SCALE GENOMIC DNA]</scope>
    <source>
        <strain evidence="1 2">RU4</strain>
    </source>
</reference>
<dbReference type="EMBL" id="LSGP01000013">
    <property type="protein sequence ID" value="KYZ76913.1"/>
    <property type="molecule type" value="Genomic_DNA"/>
</dbReference>
<organism evidence="1 2">
    <name type="scientific">Anaerosporomusa subterranea</name>
    <dbReference type="NCBI Taxonomy" id="1794912"/>
    <lineage>
        <taxon>Bacteria</taxon>
        <taxon>Bacillati</taxon>
        <taxon>Bacillota</taxon>
        <taxon>Negativicutes</taxon>
        <taxon>Acetonemataceae</taxon>
        <taxon>Anaerosporomusa</taxon>
    </lineage>
</organism>
<dbReference type="STRING" id="1794912.AXX12_01855"/>
<dbReference type="OrthoDB" id="1633978at2"/>
<accession>A0A154BSD7</accession>
<proteinExistence type="predicted"/>
<comment type="caution">
    <text evidence="1">The sequence shown here is derived from an EMBL/GenBank/DDBJ whole genome shotgun (WGS) entry which is preliminary data.</text>
</comment>
<evidence type="ECO:0000313" key="2">
    <source>
        <dbReference type="Proteomes" id="UP000076268"/>
    </source>
</evidence>
<dbReference type="RefSeq" id="WP_066238281.1">
    <property type="nucleotide sequence ID" value="NZ_LSGP01000013.1"/>
</dbReference>
<evidence type="ECO:0000313" key="1">
    <source>
        <dbReference type="EMBL" id="KYZ76913.1"/>
    </source>
</evidence>
<name>A0A154BSD7_ANASB</name>